<organism evidence="2 3">
    <name type="scientific">Portunus trituberculatus</name>
    <name type="common">Swimming crab</name>
    <name type="synonym">Neptunus trituberculatus</name>
    <dbReference type="NCBI Taxonomy" id="210409"/>
    <lineage>
        <taxon>Eukaryota</taxon>
        <taxon>Metazoa</taxon>
        <taxon>Ecdysozoa</taxon>
        <taxon>Arthropoda</taxon>
        <taxon>Crustacea</taxon>
        <taxon>Multicrustacea</taxon>
        <taxon>Malacostraca</taxon>
        <taxon>Eumalacostraca</taxon>
        <taxon>Eucarida</taxon>
        <taxon>Decapoda</taxon>
        <taxon>Pleocyemata</taxon>
        <taxon>Brachyura</taxon>
        <taxon>Eubrachyura</taxon>
        <taxon>Portunoidea</taxon>
        <taxon>Portunidae</taxon>
        <taxon>Portuninae</taxon>
        <taxon>Portunus</taxon>
    </lineage>
</organism>
<dbReference type="EMBL" id="VSRR010000151">
    <property type="protein sequence ID" value="MPC11214.1"/>
    <property type="molecule type" value="Genomic_DNA"/>
</dbReference>
<gene>
    <name evidence="2" type="ORF">E2C01_003875</name>
</gene>
<reference evidence="2 3" key="1">
    <citation type="submission" date="2019-05" db="EMBL/GenBank/DDBJ databases">
        <title>Another draft genome of Portunus trituberculatus and its Hox gene families provides insights of decapod evolution.</title>
        <authorList>
            <person name="Jeong J.-H."/>
            <person name="Song I."/>
            <person name="Kim S."/>
            <person name="Choi T."/>
            <person name="Kim D."/>
            <person name="Ryu S."/>
            <person name="Kim W."/>
        </authorList>
    </citation>
    <scope>NUCLEOTIDE SEQUENCE [LARGE SCALE GENOMIC DNA]</scope>
    <source>
        <tissue evidence="2">Muscle</tissue>
    </source>
</reference>
<sequence length="100" mass="11430">MLWCGVAVVVVVVWCGMCHTLHTVPAAQIWCTAHTSANTDQKKSKLDETQILSNTRATHFLPHIWCDHQSRLDMRECPSTPQLQHLNIYSGCRKMSEHIF</sequence>
<proteinExistence type="predicted"/>
<feature type="signal peptide" evidence="1">
    <location>
        <begin position="1"/>
        <end position="20"/>
    </location>
</feature>
<evidence type="ECO:0008006" key="4">
    <source>
        <dbReference type="Google" id="ProtNLM"/>
    </source>
</evidence>
<protein>
    <recommendedName>
        <fullName evidence="4">Secreted protein</fullName>
    </recommendedName>
</protein>
<keyword evidence="3" id="KW-1185">Reference proteome</keyword>
<keyword evidence="1" id="KW-0732">Signal</keyword>
<feature type="chain" id="PRO_5022969423" description="Secreted protein" evidence="1">
    <location>
        <begin position="21"/>
        <end position="100"/>
    </location>
</feature>
<evidence type="ECO:0000313" key="3">
    <source>
        <dbReference type="Proteomes" id="UP000324222"/>
    </source>
</evidence>
<evidence type="ECO:0000313" key="2">
    <source>
        <dbReference type="EMBL" id="MPC11214.1"/>
    </source>
</evidence>
<accession>A0A5B7CRC7</accession>
<evidence type="ECO:0000256" key="1">
    <source>
        <dbReference type="SAM" id="SignalP"/>
    </source>
</evidence>
<dbReference type="Proteomes" id="UP000324222">
    <property type="component" value="Unassembled WGS sequence"/>
</dbReference>
<comment type="caution">
    <text evidence="2">The sequence shown here is derived from an EMBL/GenBank/DDBJ whole genome shotgun (WGS) entry which is preliminary data.</text>
</comment>
<dbReference type="AlphaFoldDB" id="A0A5B7CRC7"/>
<name>A0A5B7CRC7_PORTR</name>